<evidence type="ECO:0000313" key="3">
    <source>
        <dbReference type="Proteomes" id="UP001271007"/>
    </source>
</evidence>
<dbReference type="InterPro" id="IPR036005">
    <property type="entry name" value="Creatinase/aminopeptidase-like"/>
</dbReference>
<evidence type="ECO:0000313" key="2">
    <source>
        <dbReference type="EMBL" id="KAK3046203.1"/>
    </source>
</evidence>
<gene>
    <name evidence="2" type="ORF">LTR09_012294</name>
</gene>
<organism evidence="2 3">
    <name type="scientific">Extremus antarcticus</name>
    <dbReference type="NCBI Taxonomy" id="702011"/>
    <lineage>
        <taxon>Eukaryota</taxon>
        <taxon>Fungi</taxon>
        <taxon>Dikarya</taxon>
        <taxon>Ascomycota</taxon>
        <taxon>Pezizomycotina</taxon>
        <taxon>Dothideomycetes</taxon>
        <taxon>Dothideomycetidae</taxon>
        <taxon>Mycosphaerellales</taxon>
        <taxon>Extremaceae</taxon>
        <taxon>Extremus</taxon>
    </lineage>
</organism>
<protein>
    <recommendedName>
        <fullName evidence="1">Peptidase M24 domain-containing protein</fullName>
    </recommendedName>
</protein>
<dbReference type="Pfam" id="PF00557">
    <property type="entry name" value="Peptidase_M24"/>
    <property type="match status" value="1"/>
</dbReference>
<sequence>MTVPTFSMAERDRRWSETRKFMEMQNVDALLIFGEHEDAGPAPFAFDIWFTNGRPGTTVVFPKVGDPVSLFPMSLFSMDHMESCRRGDVMWIPAENIRNSRDSSTLAAVLNETGLAKGTIGVVGLEPYPPWHMEGILPYTLWNNILKQFPYAHFKPVAHALARLVMPQSQEETAVVRHTASIGDAMARAMVETAGPGVSESEVYAAGMAAGFSRGAVPSPMHFWSGPEPVASGWPQWGYRPQAPRTLQDGDVIRAEVFCNFGGRHTQHQVLIAIGEVHQDLERAARVARAIYDAGIQGLRPGRRFGDVVDEMLKPMEGAGGWVFGPPVHGLNPLIALSSFPGNVEVDGIEHYPALSDHPTILADMKLVPGETIIVTGSNTGLGKEAARHFARLGASKIILGVRNSEAGEVGSRTLVAAAVSGPESHGKYMSDAKVNDDALSNFVRSADGKRASEKVWKELREILETIAPSVTNSI</sequence>
<dbReference type="Gene3D" id="3.90.230.10">
    <property type="entry name" value="Creatinase/methionine aminopeptidase superfamily"/>
    <property type="match status" value="1"/>
</dbReference>
<dbReference type="CDD" id="cd01066">
    <property type="entry name" value="APP_MetAP"/>
    <property type="match status" value="1"/>
</dbReference>
<feature type="domain" description="Peptidase M24" evidence="1">
    <location>
        <begin position="176"/>
        <end position="372"/>
    </location>
</feature>
<dbReference type="PANTHER" id="PTHR46112">
    <property type="entry name" value="AMINOPEPTIDASE"/>
    <property type="match status" value="1"/>
</dbReference>
<dbReference type="Proteomes" id="UP001271007">
    <property type="component" value="Unassembled WGS sequence"/>
</dbReference>
<dbReference type="Gene3D" id="3.40.50.720">
    <property type="entry name" value="NAD(P)-binding Rossmann-like Domain"/>
    <property type="match status" value="1"/>
</dbReference>
<proteinExistence type="predicted"/>
<dbReference type="SUPFAM" id="SSF53092">
    <property type="entry name" value="Creatinase/prolidase N-terminal domain"/>
    <property type="match status" value="1"/>
</dbReference>
<accession>A0AAJ0D5F3</accession>
<dbReference type="InterPro" id="IPR050659">
    <property type="entry name" value="Peptidase_M24B"/>
</dbReference>
<evidence type="ECO:0000259" key="1">
    <source>
        <dbReference type="Pfam" id="PF00557"/>
    </source>
</evidence>
<dbReference type="InterPro" id="IPR000994">
    <property type="entry name" value="Pept_M24"/>
</dbReference>
<dbReference type="SUPFAM" id="SSF51735">
    <property type="entry name" value="NAD(P)-binding Rossmann-fold domains"/>
    <property type="match status" value="1"/>
</dbReference>
<dbReference type="AlphaFoldDB" id="A0AAJ0D5F3"/>
<name>A0AAJ0D5F3_9PEZI</name>
<dbReference type="InterPro" id="IPR029149">
    <property type="entry name" value="Creatin/AminoP/Spt16_N"/>
</dbReference>
<dbReference type="InterPro" id="IPR036291">
    <property type="entry name" value="NAD(P)-bd_dom_sf"/>
</dbReference>
<dbReference type="SUPFAM" id="SSF55920">
    <property type="entry name" value="Creatinase/aminopeptidase"/>
    <property type="match status" value="1"/>
</dbReference>
<dbReference type="EMBL" id="JAWDJX010000108">
    <property type="protein sequence ID" value="KAK3046203.1"/>
    <property type="molecule type" value="Genomic_DNA"/>
</dbReference>
<reference evidence="2" key="1">
    <citation type="submission" date="2023-04" db="EMBL/GenBank/DDBJ databases">
        <title>Black Yeasts Isolated from many extreme environments.</title>
        <authorList>
            <person name="Coleine C."/>
            <person name="Stajich J.E."/>
            <person name="Selbmann L."/>
        </authorList>
    </citation>
    <scope>NUCLEOTIDE SEQUENCE</scope>
    <source>
        <strain evidence="2">CCFEE 5312</strain>
    </source>
</reference>
<dbReference type="PANTHER" id="PTHR46112:SF2">
    <property type="entry name" value="XAA-PRO AMINOPEPTIDASE P-RELATED"/>
    <property type="match status" value="1"/>
</dbReference>
<comment type="caution">
    <text evidence="2">The sequence shown here is derived from an EMBL/GenBank/DDBJ whole genome shotgun (WGS) entry which is preliminary data.</text>
</comment>
<keyword evidence="3" id="KW-1185">Reference proteome</keyword>